<accession>A0AAJ7C687</accession>
<dbReference type="InterPro" id="IPR002492">
    <property type="entry name" value="Transposase_Tc1-like"/>
</dbReference>
<dbReference type="InterPro" id="IPR036397">
    <property type="entry name" value="RNaseH_sf"/>
</dbReference>
<organism evidence="3 4">
    <name type="scientific">Cephus cinctus</name>
    <name type="common">Wheat stem sawfly</name>
    <dbReference type="NCBI Taxonomy" id="211228"/>
    <lineage>
        <taxon>Eukaryota</taxon>
        <taxon>Metazoa</taxon>
        <taxon>Ecdysozoa</taxon>
        <taxon>Arthropoda</taxon>
        <taxon>Hexapoda</taxon>
        <taxon>Insecta</taxon>
        <taxon>Pterygota</taxon>
        <taxon>Neoptera</taxon>
        <taxon>Endopterygota</taxon>
        <taxon>Hymenoptera</taxon>
        <taxon>Cephoidea</taxon>
        <taxon>Cephidae</taxon>
        <taxon>Cephus</taxon>
    </lineage>
</organism>
<dbReference type="GO" id="GO:0005634">
    <property type="term" value="C:nucleus"/>
    <property type="evidence" value="ECO:0007669"/>
    <property type="project" value="UniProtKB-SubCell"/>
</dbReference>
<keyword evidence="3" id="KW-1185">Reference proteome</keyword>
<evidence type="ECO:0000259" key="2">
    <source>
        <dbReference type="Pfam" id="PF01498"/>
    </source>
</evidence>
<dbReference type="Gene3D" id="3.30.420.10">
    <property type="entry name" value="Ribonuclease H-like superfamily/Ribonuclease H"/>
    <property type="match status" value="1"/>
</dbReference>
<comment type="subcellular location">
    <subcellularLocation>
        <location evidence="1">Nucleus</location>
    </subcellularLocation>
</comment>
<dbReference type="Pfam" id="PF13384">
    <property type="entry name" value="HTH_23"/>
    <property type="match status" value="1"/>
</dbReference>
<evidence type="ECO:0000256" key="1">
    <source>
        <dbReference type="ARBA" id="ARBA00004123"/>
    </source>
</evidence>
<dbReference type="KEGG" id="ccin:107271405"/>
<dbReference type="GeneID" id="107271405"/>
<dbReference type="Gene3D" id="1.10.10.10">
    <property type="entry name" value="Winged helix-like DNA-binding domain superfamily/Winged helix DNA-binding domain"/>
    <property type="match status" value="1"/>
</dbReference>
<dbReference type="InterPro" id="IPR036388">
    <property type="entry name" value="WH-like_DNA-bd_sf"/>
</dbReference>
<dbReference type="InterPro" id="IPR009057">
    <property type="entry name" value="Homeodomain-like_sf"/>
</dbReference>
<dbReference type="GO" id="GO:0015074">
    <property type="term" value="P:DNA integration"/>
    <property type="evidence" value="ECO:0007669"/>
    <property type="project" value="InterPro"/>
</dbReference>
<sequence length="149" mass="17455">MPCKVNTSFDIRKLVIYHNAKGKSYKEIAALLNISKSTVGDIVKRFKCEDRIDSIPQKDQPKKLDVRDERKLLRKIKKDPTLSAPKLASELLNETGKNVHPQTIRRALKHSGYKKPYVSEKNRKKRLNYAKEFILKDETWWNDIIFTDE</sequence>
<feature type="domain" description="Transposase Tc1-like" evidence="2">
    <location>
        <begin position="70"/>
        <end position="133"/>
    </location>
</feature>
<protein>
    <submittedName>
        <fullName evidence="4">Uncharacterized protein LOC107271405</fullName>
    </submittedName>
</protein>
<dbReference type="AlphaFoldDB" id="A0AAJ7C687"/>
<dbReference type="GO" id="GO:0006313">
    <property type="term" value="P:DNA transposition"/>
    <property type="evidence" value="ECO:0007669"/>
    <property type="project" value="InterPro"/>
</dbReference>
<name>A0AAJ7C687_CEPCN</name>
<gene>
    <name evidence="4" type="primary">LOC107271405</name>
</gene>
<dbReference type="RefSeq" id="XP_015602859.1">
    <property type="nucleotide sequence ID" value="XM_015747373.1"/>
</dbReference>
<dbReference type="Pfam" id="PF01498">
    <property type="entry name" value="HTH_Tnp_Tc3_2"/>
    <property type="match status" value="1"/>
</dbReference>
<reference evidence="4" key="1">
    <citation type="submission" date="2025-08" db="UniProtKB">
        <authorList>
            <consortium name="RefSeq"/>
        </authorList>
    </citation>
    <scope>IDENTIFICATION</scope>
</reference>
<dbReference type="GO" id="GO:0003677">
    <property type="term" value="F:DNA binding"/>
    <property type="evidence" value="ECO:0007669"/>
    <property type="project" value="InterPro"/>
</dbReference>
<feature type="non-terminal residue" evidence="4">
    <location>
        <position position="149"/>
    </location>
</feature>
<proteinExistence type="predicted"/>
<dbReference type="Proteomes" id="UP000694920">
    <property type="component" value="Unplaced"/>
</dbReference>
<evidence type="ECO:0000313" key="3">
    <source>
        <dbReference type="Proteomes" id="UP000694920"/>
    </source>
</evidence>
<evidence type="ECO:0000313" key="4">
    <source>
        <dbReference type="RefSeq" id="XP_015602859.1"/>
    </source>
</evidence>
<dbReference type="SUPFAM" id="SSF46689">
    <property type="entry name" value="Homeodomain-like"/>
    <property type="match status" value="1"/>
</dbReference>